<accession>A0ABQ9HZP2</accession>
<sequence>MGGPSDIRPETLVTMRCGFESRRNSSRSFTCGVRGGRFQQLVPLRLIHASRVFSSSVVTTCQGHITAAHSACEELRLMRDFVKTMGKSPRDGAVVTHWTRIWGDPGSIPGPANLISALYGFPKSLQTNADHVIKRDLFTGLFNTHSHVLLIAGSQLNGACLNNCRPVTTVRDKSKCLESTSPPNEFAKHSWLYLSAVHGKTPTSRTGAAHSSKMAIRQQTRCPRPNSDSVCARAVPTEHDWNVCSVHRSAYSALRTFERTANSLSPSKTGVLANIVRGGVVVRLLASHQGEPGSIPCGAAPRFPHCGIVSDDAAGGFSRGSPISIALAFQRCFIFTPLHPHRILRPRLHTWESRRARPLVGGFSRGSPVPHALISLRCSILTSVNPPGGSNYDSLKVPKPVVGCQGTSLCKGTRCDAVCREHRVGAVMILARAVLSPVEVTVRDGGRWPPSELSESFRLELEATCNERKTARRAWGTMRQMPSRLVVTSERERQNLLAWCG</sequence>
<keyword evidence="2" id="KW-1185">Reference proteome</keyword>
<organism evidence="1 2">
    <name type="scientific">Dryococelus australis</name>
    <dbReference type="NCBI Taxonomy" id="614101"/>
    <lineage>
        <taxon>Eukaryota</taxon>
        <taxon>Metazoa</taxon>
        <taxon>Ecdysozoa</taxon>
        <taxon>Arthropoda</taxon>
        <taxon>Hexapoda</taxon>
        <taxon>Insecta</taxon>
        <taxon>Pterygota</taxon>
        <taxon>Neoptera</taxon>
        <taxon>Polyneoptera</taxon>
        <taxon>Phasmatodea</taxon>
        <taxon>Verophasmatodea</taxon>
        <taxon>Anareolatae</taxon>
        <taxon>Phasmatidae</taxon>
        <taxon>Eurycanthinae</taxon>
        <taxon>Dryococelus</taxon>
    </lineage>
</organism>
<protein>
    <submittedName>
        <fullName evidence="1">Uncharacterized protein</fullName>
    </submittedName>
</protein>
<comment type="caution">
    <text evidence="1">The sequence shown here is derived from an EMBL/GenBank/DDBJ whole genome shotgun (WGS) entry which is preliminary data.</text>
</comment>
<evidence type="ECO:0000313" key="1">
    <source>
        <dbReference type="EMBL" id="KAJ8889480.1"/>
    </source>
</evidence>
<proteinExistence type="predicted"/>
<dbReference type="Proteomes" id="UP001159363">
    <property type="component" value="Chromosome 3"/>
</dbReference>
<evidence type="ECO:0000313" key="2">
    <source>
        <dbReference type="Proteomes" id="UP001159363"/>
    </source>
</evidence>
<gene>
    <name evidence="1" type="ORF">PR048_008979</name>
</gene>
<reference evidence="1 2" key="1">
    <citation type="submission" date="2023-02" db="EMBL/GenBank/DDBJ databases">
        <title>LHISI_Scaffold_Assembly.</title>
        <authorList>
            <person name="Stuart O.P."/>
            <person name="Cleave R."/>
            <person name="Magrath M.J.L."/>
            <person name="Mikheyev A.S."/>
        </authorList>
    </citation>
    <scope>NUCLEOTIDE SEQUENCE [LARGE SCALE GENOMIC DNA]</scope>
    <source>
        <strain evidence="1">Daus_M_001</strain>
        <tissue evidence="1">Leg muscle</tissue>
    </source>
</reference>
<dbReference type="EMBL" id="JARBHB010000003">
    <property type="protein sequence ID" value="KAJ8889480.1"/>
    <property type="molecule type" value="Genomic_DNA"/>
</dbReference>
<name>A0ABQ9HZP2_9NEOP</name>